<comment type="caution">
    <text evidence="2">The sequence shown here is derived from an EMBL/GenBank/DDBJ whole genome shotgun (WGS) entry which is preliminary data.</text>
</comment>
<evidence type="ECO:0000259" key="1">
    <source>
        <dbReference type="Pfam" id="PF00535"/>
    </source>
</evidence>
<dbReference type="GO" id="GO:0006487">
    <property type="term" value="P:protein N-linked glycosylation"/>
    <property type="evidence" value="ECO:0007669"/>
    <property type="project" value="TreeGrafter"/>
</dbReference>
<dbReference type="PANTHER" id="PTHR10859:SF91">
    <property type="entry name" value="DOLICHYL-PHOSPHATE BETA-GLUCOSYLTRANSFERASE"/>
    <property type="match status" value="1"/>
</dbReference>
<dbReference type="InterPro" id="IPR029044">
    <property type="entry name" value="Nucleotide-diphossugar_trans"/>
</dbReference>
<reference evidence="2" key="1">
    <citation type="submission" date="2020-07" db="EMBL/GenBank/DDBJ databases">
        <title>Huge and variable diversity of episymbiotic CPR bacteria and DPANN archaea in groundwater ecosystems.</title>
        <authorList>
            <person name="He C.Y."/>
            <person name="Keren R."/>
            <person name="Whittaker M."/>
            <person name="Farag I.F."/>
            <person name="Doudna J."/>
            <person name="Cate J.H.D."/>
            <person name="Banfield J.F."/>
        </authorList>
    </citation>
    <scope>NUCLEOTIDE SEQUENCE</scope>
    <source>
        <strain evidence="2">NC_groundwater_972_Pr1_S-0.2um_49_27</strain>
    </source>
</reference>
<organism evidence="2 3">
    <name type="scientific">Candidatus Sungiibacteriota bacterium</name>
    <dbReference type="NCBI Taxonomy" id="2750080"/>
    <lineage>
        <taxon>Bacteria</taxon>
        <taxon>Candidatus Sungiibacteriota</taxon>
    </lineage>
</organism>
<dbReference type="Pfam" id="PF13489">
    <property type="entry name" value="Methyltransf_23"/>
    <property type="match status" value="1"/>
</dbReference>
<evidence type="ECO:0000313" key="2">
    <source>
        <dbReference type="EMBL" id="MBI3627205.1"/>
    </source>
</evidence>
<dbReference type="CDD" id="cd04179">
    <property type="entry name" value="DPM_DPG-synthase_like"/>
    <property type="match status" value="1"/>
</dbReference>
<dbReference type="CDD" id="cd02440">
    <property type="entry name" value="AdoMet_MTases"/>
    <property type="match status" value="1"/>
</dbReference>
<dbReference type="PANTHER" id="PTHR10859">
    <property type="entry name" value="GLYCOSYL TRANSFERASE"/>
    <property type="match status" value="1"/>
</dbReference>
<dbReference type="InterPro" id="IPR029063">
    <property type="entry name" value="SAM-dependent_MTases_sf"/>
</dbReference>
<dbReference type="Gene3D" id="3.40.50.150">
    <property type="entry name" value="Vaccinia Virus protein VP39"/>
    <property type="match status" value="1"/>
</dbReference>
<dbReference type="SUPFAM" id="SSF53335">
    <property type="entry name" value="S-adenosyl-L-methionine-dependent methyltransferases"/>
    <property type="match status" value="1"/>
</dbReference>
<sequence length="467" mass="53247">MKKVIQEYYDARADEMARWHGRRNYYHQQIRNLLNFLVPRNVSLLEVGSGTGDLLSSLNVKEKKGIDISSKTIELSLKLHPGLDVQVDDIESLRTRDHFDCILFSELVGSLYDIQKALENAKAIINEEGRLVIIYHNYLWQPVLVLLESLKLKAKPPLQNWLSPADLENFLALAGFEVIKSGRRVLVPVYIPVVSWFFNQIIVRLPLLWRLGLVNYVVARPHIVRQPVSVSVVVAARNEKGNIEKIIERVPAFPQYSEIIFIEGGSSDGTWEEIERVADKYKGKKNITIAKQDGKGKGDAVHKGFGLARGELLMILDADMTVAPEDLPKFYEAYVSGRGDFINGSRLVYPMEKQAMRFLNILGNKFFATAFSWLLSQRIKDTLCGTKVLSKSDYLRIAANRSYFGDFDPFGDYDLLFGASKLNLKIIEVPIRYKERTYGSTNIQRFRHGLLLLQMCIFAARKLKFNP</sequence>
<dbReference type="Proteomes" id="UP000808388">
    <property type="component" value="Unassembled WGS sequence"/>
</dbReference>
<dbReference type="InterPro" id="IPR001173">
    <property type="entry name" value="Glyco_trans_2-like"/>
</dbReference>
<name>A0A9D6QVA4_9BACT</name>
<gene>
    <name evidence="2" type="ORF">HY220_00435</name>
</gene>
<feature type="domain" description="Glycosyltransferase 2-like" evidence="1">
    <location>
        <begin position="231"/>
        <end position="359"/>
    </location>
</feature>
<accession>A0A9D6QVA4</accession>
<proteinExistence type="predicted"/>
<evidence type="ECO:0000313" key="3">
    <source>
        <dbReference type="Proteomes" id="UP000808388"/>
    </source>
</evidence>
<protein>
    <submittedName>
        <fullName evidence="2">Glycosyltransferase</fullName>
    </submittedName>
</protein>
<dbReference type="AlphaFoldDB" id="A0A9D6QVA4"/>
<dbReference type="Gene3D" id="3.90.550.10">
    <property type="entry name" value="Spore Coat Polysaccharide Biosynthesis Protein SpsA, Chain A"/>
    <property type="match status" value="1"/>
</dbReference>
<dbReference type="EMBL" id="JACQCQ010000002">
    <property type="protein sequence ID" value="MBI3627205.1"/>
    <property type="molecule type" value="Genomic_DNA"/>
</dbReference>
<dbReference type="SUPFAM" id="SSF53448">
    <property type="entry name" value="Nucleotide-diphospho-sugar transferases"/>
    <property type="match status" value="1"/>
</dbReference>
<dbReference type="Pfam" id="PF00535">
    <property type="entry name" value="Glycos_transf_2"/>
    <property type="match status" value="1"/>
</dbReference>